<keyword evidence="3" id="KW-1185">Reference proteome</keyword>
<dbReference type="EMBL" id="KV784354">
    <property type="protein sequence ID" value="OEU20599.1"/>
    <property type="molecule type" value="Genomic_DNA"/>
</dbReference>
<dbReference type="OrthoDB" id="48122at2759"/>
<dbReference type="KEGG" id="fcy:FRACYDRAFT_259601"/>
<dbReference type="InParanoid" id="A0A1E7FR08"/>
<protein>
    <recommendedName>
        <fullName evidence="4">F-box domain-containing protein</fullName>
    </recommendedName>
</protein>
<feature type="region of interest" description="Disordered" evidence="1">
    <location>
        <begin position="916"/>
        <end position="967"/>
    </location>
</feature>
<dbReference type="SUPFAM" id="SSF81383">
    <property type="entry name" value="F-box domain"/>
    <property type="match status" value="1"/>
</dbReference>
<reference evidence="2 3" key="1">
    <citation type="submission" date="2016-09" db="EMBL/GenBank/DDBJ databases">
        <title>Extensive genetic diversity and differential bi-allelic expression allows diatom success in the polar Southern Ocean.</title>
        <authorList>
            <consortium name="DOE Joint Genome Institute"/>
            <person name="Mock T."/>
            <person name="Otillar R.P."/>
            <person name="Strauss J."/>
            <person name="Dupont C."/>
            <person name="Frickenhaus S."/>
            <person name="Maumus F."/>
            <person name="Mcmullan M."/>
            <person name="Sanges R."/>
            <person name="Schmutz J."/>
            <person name="Toseland A."/>
            <person name="Valas R."/>
            <person name="Veluchamy A."/>
            <person name="Ward B.J."/>
            <person name="Allen A."/>
            <person name="Barry K."/>
            <person name="Falciatore A."/>
            <person name="Ferrante M."/>
            <person name="Fortunato A.E."/>
            <person name="Gloeckner G."/>
            <person name="Gruber A."/>
            <person name="Hipkin R."/>
            <person name="Janech M."/>
            <person name="Kroth P."/>
            <person name="Leese F."/>
            <person name="Lindquist E."/>
            <person name="Lyon B.R."/>
            <person name="Martin J."/>
            <person name="Mayer C."/>
            <person name="Parker M."/>
            <person name="Quesneville H."/>
            <person name="Raymond J."/>
            <person name="Uhlig C."/>
            <person name="Valentin K.U."/>
            <person name="Worden A.Z."/>
            <person name="Armbrust E.V."/>
            <person name="Bowler C."/>
            <person name="Green B."/>
            <person name="Moulton V."/>
            <person name="Van Oosterhout C."/>
            <person name="Grigoriev I."/>
        </authorList>
    </citation>
    <scope>NUCLEOTIDE SEQUENCE [LARGE SCALE GENOMIC DNA]</scope>
    <source>
        <strain evidence="2 3">CCMP1102</strain>
    </source>
</reference>
<dbReference type="InterPro" id="IPR036047">
    <property type="entry name" value="F-box-like_dom_sf"/>
</dbReference>
<feature type="compositionally biased region" description="Basic and acidic residues" evidence="1">
    <location>
        <begin position="945"/>
        <end position="958"/>
    </location>
</feature>
<dbReference type="AlphaFoldDB" id="A0A1E7FR08"/>
<accession>A0A1E7FR08</accession>
<feature type="compositionally biased region" description="Basic residues" evidence="1">
    <location>
        <begin position="933"/>
        <end position="944"/>
    </location>
</feature>
<organism evidence="2 3">
    <name type="scientific">Fragilariopsis cylindrus CCMP1102</name>
    <dbReference type="NCBI Taxonomy" id="635003"/>
    <lineage>
        <taxon>Eukaryota</taxon>
        <taxon>Sar</taxon>
        <taxon>Stramenopiles</taxon>
        <taxon>Ochrophyta</taxon>
        <taxon>Bacillariophyta</taxon>
        <taxon>Bacillariophyceae</taxon>
        <taxon>Bacillariophycidae</taxon>
        <taxon>Bacillariales</taxon>
        <taxon>Bacillariaceae</taxon>
        <taxon>Fragilariopsis</taxon>
    </lineage>
</organism>
<name>A0A1E7FR08_9STRA</name>
<feature type="compositionally biased region" description="Polar residues" evidence="1">
    <location>
        <begin position="919"/>
        <end position="931"/>
    </location>
</feature>
<feature type="compositionally biased region" description="Low complexity" evidence="1">
    <location>
        <begin position="134"/>
        <end position="144"/>
    </location>
</feature>
<proteinExistence type="predicted"/>
<dbReference type="Proteomes" id="UP000095751">
    <property type="component" value="Unassembled WGS sequence"/>
</dbReference>
<dbReference type="Gene3D" id="1.20.1280.50">
    <property type="match status" value="1"/>
</dbReference>
<feature type="compositionally biased region" description="Basic residues" evidence="1">
    <location>
        <begin position="107"/>
        <end position="127"/>
    </location>
</feature>
<evidence type="ECO:0000313" key="2">
    <source>
        <dbReference type="EMBL" id="OEU20599.1"/>
    </source>
</evidence>
<gene>
    <name evidence="2" type="ORF">FRACYDRAFT_259601</name>
</gene>
<sequence>MVRGNWQRRVEKSVARRLDAKQCKQQKDEKKIFKRQASDLMSFLDQNANVIFRRQRHKQEETTEKKDLIIHIWIDKSPSSSSSDNDSPPPMDELWQEGEEHNIVSKNKNKNNKQQHYGQYKKKSSHPRSKENSMDSNNNNNTGEGDNEVEVVVPKLCRSHFFFGKCSDTSNPSKKKASSSNHHHNKTNCRFFHYPKNHNRLTDVCNNVEDAVSLSEASFPESTMDNEPTSDAMDMLYYFSISTNELFKSYPDDIHFCSSSSSPISGLIVEAMTSKHGCSIGSIVYFVVGDQFIYDRYRNGIVLEESELVVRERQKYIDNKSGNKTSDERSIPSIPLSATILEYVLTFLDDNAVASMTAVSRSWHREIGKQSGNLWRHLLNRRSWPIPTLEQGDEEDDGLATLRGAFISHYASVRDVECIKTGIDCLLSRKSTNELVGCVRSFESSKGSPQANNQCVSVKIWSVNYFLAAYSRDCSLRLFDNVDRSGSSGKKLCGEVICHRIDPYKKTKKRKCKLVAMALDETYIGCLLHVMDDTTEGEAFILTVLSRDNFLIDDGSNDETTQVIDIGQSVVNFLLSCDDVDHGLLQLRDFLSIDGDLDDIDVIVSQSLIGCGYGRFMVEVSVSIPIDDEESIDEEDDNVHTTLLFRKLFLFSSTMGAIIWMSDSCPSSHPLRPINEDMTLASVKMEDGGRYGSKIVSLSSVSPAIMNLSVDPSGNFNASTLIQGSDLVRNQILVDNRWSLCQARKRPVVMLDNQVVVADNLVRDEDRTKRHKSMISFYSRHNNDNFPNFDTLDLVGNLEVCHLIALRTSHVIAICRVFESTPDATDVDIEELAGQWFGPAGPVKPKISSYAIIFDVESRTEIYRICLVDDLGMYIGHNSTGLSASNGELPIQVAIDEDTIAVALWWKGVILTGNDARKTSSSHNQEDSSPSKCNKKAKKKKKGLHKNEPKEGPRRADGFSRGQSHGG</sequence>
<evidence type="ECO:0000313" key="3">
    <source>
        <dbReference type="Proteomes" id="UP000095751"/>
    </source>
</evidence>
<evidence type="ECO:0008006" key="4">
    <source>
        <dbReference type="Google" id="ProtNLM"/>
    </source>
</evidence>
<evidence type="ECO:0000256" key="1">
    <source>
        <dbReference type="SAM" id="MobiDB-lite"/>
    </source>
</evidence>
<feature type="region of interest" description="Disordered" evidence="1">
    <location>
        <begin position="104"/>
        <end position="147"/>
    </location>
</feature>